<dbReference type="AlphaFoldDB" id="A0A9P4QYG5"/>
<reference evidence="1" key="1">
    <citation type="journal article" date="2020" name="Stud. Mycol.">
        <title>101 Dothideomycetes genomes: a test case for predicting lifestyles and emergence of pathogens.</title>
        <authorList>
            <person name="Haridas S."/>
            <person name="Albert R."/>
            <person name="Binder M."/>
            <person name="Bloem J."/>
            <person name="Labutti K."/>
            <person name="Salamov A."/>
            <person name="Andreopoulos B."/>
            <person name="Baker S."/>
            <person name="Barry K."/>
            <person name="Bills G."/>
            <person name="Bluhm B."/>
            <person name="Cannon C."/>
            <person name="Castanera R."/>
            <person name="Culley D."/>
            <person name="Daum C."/>
            <person name="Ezra D."/>
            <person name="Gonzalez J."/>
            <person name="Henrissat B."/>
            <person name="Kuo A."/>
            <person name="Liang C."/>
            <person name="Lipzen A."/>
            <person name="Lutzoni F."/>
            <person name="Magnuson J."/>
            <person name="Mondo S."/>
            <person name="Nolan M."/>
            <person name="Ohm R."/>
            <person name="Pangilinan J."/>
            <person name="Park H.-J."/>
            <person name="Ramirez L."/>
            <person name="Alfaro M."/>
            <person name="Sun H."/>
            <person name="Tritt A."/>
            <person name="Yoshinaga Y."/>
            <person name="Zwiers L.-H."/>
            <person name="Turgeon B."/>
            <person name="Goodwin S."/>
            <person name="Spatafora J."/>
            <person name="Crous P."/>
            <person name="Grigoriev I."/>
        </authorList>
    </citation>
    <scope>NUCLEOTIDE SEQUENCE</scope>
    <source>
        <strain evidence="1">CBS 125425</strain>
    </source>
</reference>
<evidence type="ECO:0000313" key="1">
    <source>
        <dbReference type="EMBL" id="KAF2733538.1"/>
    </source>
</evidence>
<organism evidence="1 2">
    <name type="scientific">Polyplosphaeria fusca</name>
    <dbReference type="NCBI Taxonomy" id="682080"/>
    <lineage>
        <taxon>Eukaryota</taxon>
        <taxon>Fungi</taxon>
        <taxon>Dikarya</taxon>
        <taxon>Ascomycota</taxon>
        <taxon>Pezizomycotina</taxon>
        <taxon>Dothideomycetes</taxon>
        <taxon>Pleosporomycetidae</taxon>
        <taxon>Pleosporales</taxon>
        <taxon>Tetraplosphaeriaceae</taxon>
        <taxon>Polyplosphaeria</taxon>
    </lineage>
</organism>
<evidence type="ECO:0000313" key="2">
    <source>
        <dbReference type="Proteomes" id="UP000799444"/>
    </source>
</evidence>
<dbReference type="Proteomes" id="UP000799444">
    <property type="component" value="Unassembled WGS sequence"/>
</dbReference>
<name>A0A9P4QYG5_9PLEO</name>
<proteinExistence type="predicted"/>
<comment type="caution">
    <text evidence="1">The sequence shown here is derived from an EMBL/GenBank/DDBJ whole genome shotgun (WGS) entry which is preliminary data.</text>
</comment>
<protein>
    <submittedName>
        <fullName evidence="1">Uncharacterized protein</fullName>
    </submittedName>
</protein>
<dbReference type="EMBL" id="ML996160">
    <property type="protein sequence ID" value="KAF2733538.1"/>
    <property type="molecule type" value="Genomic_DNA"/>
</dbReference>
<accession>A0A9P4QYG5</accession>
<sequence>MVKMGVLVSLCARQRGDFECAQPGYPPQPIRIVRREYHIAEEGEVKGGWRCTSVGDIRCDGILGRLGAFVVFKRLHGMAPWSERIYRTPKALLGAASTDGTSSLQFRLLGMPPGDMHRGFLPAIEMVVGALYTWNGIAQYCLKLIFEERESSADRLDCYWASTW</sequence>
<gene>
    <name evidence="1" type="ORF">EJ04DRAFT_271274</name>
</gene>
<keyword evidence="2" id="KW-1185">Reference proteome</keyword>